<dbReference type="PANTHER" id="PTHR48125">
    <property type="entry name" value="LP07818P1"/>
    <property type="match status" value="1"/>
</dbReference>
<dbReference type="OrthoDB" id="74412at2759"/>
<feature type="compositionally biased region" description="Basic and acidic residues" evidence="1">
    <location>
        <begin position="1010"/>
        <end position="1025"/>
    </location>
</feature>
<feature type="compositionally biased region" description="Low complexity" evidence="1">
    <location>
        <begin position="587"/>
        <end position="618"/>
    </location>
</feature>
<feature type="compositionally biased region" description="Polar residues" evidence="1">
    <location>
        <begin position="820"/>
        <end position="842"/>
    </location>
</feature>
<name>A0A9P4V2C1_9PLEO</name>
<feature type="compositionally biased region" description="Pro residues" evidence="1">
    <location>
        <begin position="200"/>
        <end position="212"/>
    </location>
</feature>
<feature type="compositionally biased region" description="Basic and acidic residues" evidence="1">
    <location>
        <begin position="418"/>
        <end position="428"/>
    </location>
</feature>
<sequence>MSLNGLDDARVSEAYHGALAEAGGWFLLKYASRDAVDVFTRGTGGAAEARGAVAQYEDKSPLYGFLLYRRRKVIIKYVPEGTSRLLQARVAVHFTAVTDKFTPHDTTISISSPDELSDAALISACSLHTAAPSSCSSSGSSRRNKLDEITEDVEESQGPADHVAPTQYPATAASSIPTIVEPPAMESPHVTTAQKEQEPEPVPLPLPLPLPQPTSSLDPPKDVDDARPPTSTAPVETPAEEETVESKPSNFRDSLKHYDALFEHGPDPRMSSQTARPAMADLYADIYEKYKPKVKLGPRPRPSMDTKRPHTSGNGAQGPARPVSTLPAGMRAANRKTMEPKRPKSRDSSVVPAIAFPPPPPVPAIPDMALGSLNHPPKSPASVRSMPMPSYSLSHRAPAVTPEKQRLMKALELRKKQIKARKEKDQRHVSAVVDDVTTGAEGESAANPSQPTDFRASAAAFVKEDKEETGSVTTSQEAVTAPAQLKEHVLATNTDTSALDHTQSALTPADSAVEMVTNQVETDDQQSAASASSPTSAQTQGSSCAPSTRPSSISEDDNLINESKAAEIQGHEQPLETSANEDEKGSVESSPTVVPESDTPVSTSTNPPTSATPTPSSEESARRRSKRESMVLMPPSDPADSQSRRRSNRESAIYLPINEDAQHEEALNRRSKRESMLLPSPNRLSLFEAKDKRRAMADAIQIHLSAENSEAEYLSDDSFMEELQSAKFEEAKPISVSKSPISPGFPFRKGSVASINIPERSTSQQFSSGRLSPDSIRTRKSSGPWLPRASADTVVMAKKINVSSGISQRIRALAEKSTRDSSTSVSPAATPDASTSIVAQRKSSFFSSPPTGSPPNGPSVKRLSHASFANLSKSTKSDGKFVLQPPPSSAGPTVYNVQQSPKKPESVQVTARIVRDARTQKPTLTMPNGNTPLELHQSPIIIDHQKATQCASPKAEPTSPRPPWSSHSREPSSSAPPRTSSESGWRPFSRRMSESRPPPTSQSVYSIESTEEKKEEKKEKKDSRTSKLFKRMSSISSISRKNSINGSSFAEEEHQSTSLPSLREPPPAVQVGDLNVQFPDTLLWKRRWVEIDGTGNIVLSLSRANEQSKGITKRFHLSEFRMPYVPDQDRQELPNSVILDFLDGRTLQCACETYVAQMQVLQILREAHDAWLAYDQHQ</sequence>
<feature type="region of interest" description="Disordered" evidence="1">
    <location>
        <begin position="182"/>
        <end position="252"/>
    </location>
</feature>
<feature type="region of interest" description="Disordered" evidence="1">
    <location>
        <begin position="418"/>
        <end position="678"/>
    </location>
</feature>
<feature type="compositionally biased region" description="Low complexity" evidence="1">
    <location>
        <begin position="228"/>
        <end position="237"/>
    </location>
</feature>
<dbReference type="Gene3D" id="3.40.20.10">
    <property type="entry name" value="Severin"/>
    <property type="match status" value="1"/>
</dbReference>
<evidence type="ECO:0000313" key="2">
    <source>
        <dbReference type="EMBL" id="KAF2734116.1"/>
    </source>
</evidence>
<reference evidence="2" key="1">
    <citation type="journal article" date="2020" name="Stud. Mycol.">
        <title>101 Dothideomycetes genomes: a test case for predicting lifestyles and emergence of pathogens.</title>
        <authorList>
            <person name="Haridas S."/>
            <person name="Albert R."/>
            <person name="Binder M."/>
            <person name="Bloem J."/>
            <person name="Labutti K."/>
            <person name="Salamov A."/>
            <person name="Andreopoulos B."/>
            <person name="Baker S."/>
            <person name="Barry K."/>
            <person name="Bills G."/>
            <person name="Bluhm B."/>
            <person name="Cannon C."/>
            <person name="Castanera R."/>
            <person name="Culley D."/>
            <person name="Daum C."/>
            <person name="Ezra D."/>
            <person name="Gonzalez J."/>
            <person name="Henrissat B."/>
            <person name="Kuo A."/>
            <person name="Liang C."/>
            <person name="Lipzen A."/>
            <person name="Lutzoni F."/>
            <person name="Magnuson J."/>
            <person name="Mondo S."/>
            <person name="Nolan M."/>
            <person name="Ohm R."/>
            <person name="Pangilinan J."/>
            <person name="Park H.-J."/>
            <person name="Ramirez L."/>
            <person name="Alfaro M."/>
            <person name="Sun H."/>
            <person name="Tritt A."/>
            <person name="Yoshinaga Y."/>
            <person name="Zwiers L.-H."/>
            <person name="Turgeon B."/>
            <person name="Goodwin S."/>
            <person name="Spatafora J."/>
            <person name="Crous P."/>
            <person name="Grigoriev I."/>
        </authorList>
    </citation>
    <scope>NUCLEOTIDE SEQUENCE</scope>
    <source>
        <strain evidence="2">CBS 125425</strain>
    </source>
</reference>
<feature type="compositionally biased region" description="Low complexity" evidence="1">
    <location>
        <begin position="525"/>
        <end position="543"/>
    </location>
</feature>
<accession>A0A9P4V2C1</accession>
<feature type="region of interest" description="Disordered" evidence="1">
    <location>
        <begin position="293"/>
        <end position="403"/>
    </location>
</feature>
<evidence type="ECO:0000313" key="3">
    <source>
        <dbReference type="Proteomes" id="UP000799444"/>
    </source>
</evidence>
<dbReference type="Proteomes" id="UP000799444">
    <property type="component" value="Unassembled WGS sequence"/>
</dbReference>
<evidence type="ECO:0000256" key="1">
    <source>
        <dbReference type="SAM" id="MobiDB-lite"/>
    </source>
</evidence>
<feature type="compositionally biased region" description="Pro residues" evidence="1">
    <location>
        <begin position="355"/>
        <end position="364"/>
    </location>
</feature>
<dbReference type="PANTHER" id="PTHR48125:SF10">
    <property type="entry name" value="OS12G0136300 PROTEIN"/>
    <property type="match status" value="1"/>
</dbReference>
<feature type="compositionally biased region" description="Low complexity" evidence="1">
    <location>
        <begin position="1033"/>
        <end position="1048"/>
    </location>
</feature>
<feature type="region of interest" description="Disordered" evidence="1">
    <location>
        <begin position="755"/>
        <end position="787"/>
    </location>
</feature>
<gene>
    <name evidence="2" type="ORF">EJ04DRAFT_252725</name>
</gene>
<feature type="region of interest" description="Disordered" evidence="1">
    <location>
        <begin position="813"/>
        <end position="909"/>
    </location>
</feature>
<dbReference type="AlphaFoldDB" id="A0A9P4V2C1"/>
<feature type="compositionally biased region" description="Basic and acidic residues" evidence="1">
    <location>
        <begin position="336"/>
        <end position="347"/>
    </location>
</feature>
<dbReference type="InterPro" id="IPR029006">
    <property type="entry name" value="ADF-H/Gelsolin-like_dom_sf"/>
</dbReference>
<comment type="caution">
    <text evidence="2">The sequence shown here is derived from an EMBL/GenBank/DDBJ whole genome shotgun (WGS) entry which is preliminary data.</text>
</comment>
<dbReference type="EMBL" id="ML996152">
    <property type="protein sequence ID" value="KAF2734116.1"/>
    <property type="molecule type" value="Genomic_DNA"/>
</dbReference>
<feature type="compositionally biased region" description="Polar residues" evidence="1">
    <location>
        <begin position="759"/>
        <end position="770"/>
    </location>
</feature>
<organism evidence="2 3">
    <name type="scientific">Polyplosphaeria fusca</name>
    <dbReference type="NCBI Taxonomy" id="682080"/>
    <lineage>
        <taxon>Eukaryota</taxon>
        <taxon>Fungi</taxon>
        <taxon>Dikarya</taxon>
        <taxon>Ascomycota</taxon>
        <taxon>Pezizomycotina</taxon>
        <taxon>Dothideomycetes</taxon>
        <taxon>Pleosporomycetidae</taxon>
        <taxon>Pleosporales</taxon>
        <taxon>Tetraplosphaeriaceae</taxon>
        <taxon>Polyplosphaeria</taxon>
    </lineage>
</organism>
<protein>
    <recommendedName>
        <fullName evidence="4">GPI-anchored cell surface glycoprotein</fullName>
    </recommendedName>
</protein>
<feature type="compositionally biased region" description="Polar residues" evidence="1">
    <location>
        <begin position="544"/>
        <end position="553"/>
    </location>
</feature>
<feature type="region of interest" description="Disordered" evidence="1">
    <location>
        <begin position="130"/>
        <end position="165"/>
    </location>
</feature>
<keyword evidence="3" id="KW-1185">Reference proteome</keyword>
<evidence type="ECO:0008006" key="4">
    <source>
        <dbReference type="Google" id="ProtNLM"/>
    </source>
</evidence>
<proteinExistence type="predicted"/>
<feature type="region of interest" description="Disordered" evidence="1">
    <location>
        <begin position="945"/>
        <end position="1066"/>
    </location>
</feature>
<dbReference type="SUPFAM" id="SSF55753">
    <property type="entry name" value="Actin depolymerizing proteins"/>
    <property type="match status" value="1"/>
</dbReference>
<feature type="compositionally biased region" description="Polar residues" evidence="1">
    <location>
        <begin position="491"/>
        <end position="506"/>
    </location>
</feature>
<feature type="compositionally biased region" description="Low complexity" evidence="1">
    <location>
        <begin position="971"/>
        <end position="983"/>
    </location>
</feature>